<dbReference type="Proteomes" id="UP000196258">
    <property type="component" value="Unassembled WGS sequence"/>
</dbReference>
<evidence type="ECO:0000313" key="1">
    <source>
        <dbReference type="EMBL" id="OUQ06477.1"/>
    </source>
</evidence>
<gene>
    <name evidence="1" type="ORF">B5E91_00700</name>
</gene>
<name>A0A1Y4QMN2_9FIRM</name>
<comment type="caution">
    <text evidence="1">The sequence shown here is derived from an EMBL/GenBank/DDBJ whole genome shotgun (WGS) entry which is preliminary data.</text>
</comment>
<reference evidence="2" key="1">
    <citation type="submission" date="2017-04" db="EMBL/GenBank/DDBJ databases">
        <title>Function of individual gut microbiota members based on whole genome sequencing of pure cultures obtained from chicken caecum.</title>
        <authorList>
            <person name="Medvecky M."/>
            <person name="Cejkova D."/>
            <person name="Polansky O."/>
            <person name="Karasova D."/>
            <person name="Kubasova T."/>
            <person name="Cizek A."/>
            <person name="Rychlik I."/>
        </authorList>
    </citation>
    <scope>NUCLEOTIDE SEQUENCE [LARGE SCALE GENOMIC DNA]</scope>
    <source>
        <strain evidence="2">An149</strain>
    </source>
</reference>
<evidence type="ECO:0000313" key="2">
    <source>
        <dbReference type="Proteomes" id="UP000196258"/>
    </source>
</evidence>
<sequence>MGTIANIGKRRKCRCIKTMNIVIGKQQRDLFTKGHIYDCVIRDSGQLQIYYKIYGDEFDLSCTRDEFDENFILIDKKK</sequence>
<dbReference type="AlphaFoldDB" id="A0A1Y4QMN2"/>
<accession>A0A1Y4QMN2</accession>
<organism evidence="1 2">
    <name type="scientific">Thomasclavelia spiroformis</name>
    <dbReference type="NCBI Taxonomy" id="29348"/>
    <lineage>
        <taxon>Bacteria</taxon>
        <taxon>Bacillati</taxon>
        <taxon>Bacillota</taxon>
        <taxon>Erysipelotrichia</taxon>
        <taxon>Erysipelotrichales</taxon>
        <taxon>Coprobacillaceae</taxon>
        <taxon>Thomasclavelia</taxon>
    </lineage>
</organism>
<dbReference type="EMBL" id="NFLB01000001">
    <property type="protein sequence ID" value="OUQ06477.1"/>
    <property type="molecule type" value="Genomic_DNA"/>
</dbReference>
<proteinExistence type="predicted"/>
<protein>
    <submittedName>
        <fullName evidence="1">Uncharacterized protein</fullName>
    </submittedName>
</protein>